<evidence type="ECO:0000256" key="11">
    <source>
        <dbReference type="ARBA" id="ARBA00023146"/>
    </source>
</evidence>
<dbReference type="InterPro" id="IPR009080">
    <property type="entry name" value="tRNAsynth_Ia_anticodon-bd"/>
</dbReference>
<gene>
    <name evidence="12" type="primary">cysS</name>
    <name evidence="14" type="ORF">CP985_13390</name>
</gene>
<accession>A0AAX2AC72</accession>
<dbReference type="KEGG" id="amyt:AMYT_2437"/>
<dbReference type="Gene3D" id="3.40.50.620">
    <property type="entry name" value="HUPs"/>
    <property type="match status" value="1"/>
</dbReference>
<evidence type="ECO:0000256" key="9">
    <source>
        <dbReference type="ARBA" id="ARBA00022840"/>
    </source>
</evidence>
<feature type="domain" description="Cysteinyl-tRNA synthetase class Ia DALR" evidence="13">
    <location>
        <begin position="347"/>
        <end position="411"/>
    </location>
</feature>
<dbReference type="HAMAP" id="MF_00041">
    <property type="entry name" value="Cys_tRNA_synth"/>
    <property type="match status" value="1"/>
</dbReference>
<feature type="short sequence motif" description="'HIGH' region" evidence="12">
    <location>
        <begin position="32"/>
        <end position="42"/>
    </location>
</feature>
<keyword evidence="15" id="KW-1185">Reference proteome</keyword>
<dbReference type="SMART" id="SM00840">
    <property type="entry name" value="DALR_2"/>
    <property type="match status" value="1"/>
</dbReference>
<comment type="catalytic activity">
    <reaction evidence="12">
        <text>tRNA(Cys) + L-cysteine + ATP = L-cysteinyl-tRNA(Cys) + AMP + diphosphate</text>
        <dbReference type="Rhea" id="RHEA:17773"/>
        <dbReference type="Rhea" id="RHEA-COMP:9661"/>
        <dbReference type="Rhea" id="RHEA-COMP:9679"/>
        <dbReference type="ChEBI" id="CHEBI:30616"/>
        <dbReference type="ChEBI" id="CHEBI:33019"/>
        <dbReference type="ChEBI" id="CHEBI:35235"/>
        <dbReference type="ChEBI" id="CHEBI:78442"/>
        <dbReference type="ChEBI" id="CHEBI:78517"/>
        <dbReference type="ChEBI" id="CHEBI:456215"/>
        <dbReference type="EC" id="6.1.1.16"/>
    </reaction>
</comment>
<dbReference type="NCBIfam" id="TIGR00435">
    <property type="entry name" value="cysS"/>
    <property type="match status" value="1"/>
</dbReference>
<protein>
    <recommendedName>
        <fullName evidence="12">Cysteine--tRNA ligase</fullName>
        <ecNumber evidence="12">6.1.1.16</ecNumber>
    </recommendedName>
    <alternativeName>
        <fullName evidence="12">Cysteinyl-tRNA synthetase</fullName>
        <shortName evidence="12">CysRS</shortName>
    </alternativeName>
</protein>
<dbReference type="PANTHER" id="PTHR10890:SF3">
    <property type="entry name" value="CYSTEINE--TRNA LIGASE, CYTOPLASMIC"/>
    <property type="match status" value="1"/>
</dbReference>
<keyword evidence="5 12" id="KW-0436">Ligase</keyword>
<evidence type="ECO:0000259" key="13">
    <source>
        <dbReference type="SMART" id="SM00840"/>
    </source>
</evidence>
<dbReference type="EC" id="6.1.1.16" evidence="12"/>
<dbReference type="Gene3D" id="1.20.120.1910">
    <property type="entry name" value="Cysteine-tRNA ligase, C-terminal anti-codon recognition domain"/>
    <property type="match status" value="1"/>
</dbReference>
<keyword evidence="11 12" id="KW-0030">Aminoacyl-tRNA synthetase</keyword>
<keyword evidence="9 12" id="KW-0067">ATP-binding</keyword>
<feature type="binding site" evidence="12">
    <location>
        <position position="240"/>
    </location>
    <ligand>
        <name>Zn(2+)</name>
        <dbReference type="ChEBI" id="CHEBI:29105"/>
    </ligand>
</feature>
<evidence type="ECO:0000313" key="15">
    <source>
        <dbReference type="Proteomes" id="UP000290092"/>
    </source>
</evidence>
<dbReference type="InterPro" id="IPR015803">
    <property type="entry name" value="Cys-tRNA-ligase"/>
</dbReference>
<comment type="cofactor">
    <cofactor evidence="12">
        <name>Zn(2+)</name>
        <dbReference type="ChEBI" id="CHEBI:29105"/>
    </cofactor>
    <text evidence="12">Binds 1 zinc ion per subunit.</text>
</comment>
<dbReference type="PRINTS" id="PR00983">
    <property type="entry name" value="TRNASYNTHCYS"/>
</dbReference>
<dbReference type="SUPFAM" id="SSF52374">
    <property type="entry name" value="Nucleotidylyl transferase"/>
    <property type="match status" value="1"/>
</dbReference>
<keyword evidence="7 12" id="KW-0547">Nucleotide-binding</keyword>
<feature type="binding site" evidence="12">
    <location>
        <position position="30"/>
    </location>
    <ligand>
        <name>Zn(2+)</name>
        <dbReference type="ChEBI" id="CHEBI:29105"/>
    </ligand>
</feature>
<dbReference type="GO" id="GO:0005829">
    <property type="term" value="C:cytosol"/>
    <property type="evidence" value="ECO:0007669"/>
    <property type="project" value="TreeGrafter"/>
</dbReference>
<evidence type="ECO:0000256" key="3">
    <source>
        <dbReference type="ARBA" id="ARBA00011245"/>
    </source>
</evidence>
<dbReference type="SUPFAM" id="SSF47323">
    <property type="entry name" value="Anticodon-binding domain of a subclass of class I aminoacyl-tRNA synthetases"/>
    <property type="match status" value="1"/>
</dbReference>
<dbReference type="GO" id="GO:0005524">
    <property type="term" value="F:ATP binding"/>
    <property type="evidence" value="ECO:0007669"/>
    <property type="project" value="UniProtKB-UniRule"/>
</dbReference>
<evidence type="ECO:0000256" key="5">
    <source>
        <dbReference type="ARBA" id="ARBA00022598"/>
    </source>
</evidence>
<comment type="subunit">
    <text evidence="3 12">Monomer.</text>
</comment>
<dbReference type="InterPro" id="IPR032678">
    <property type="entry name" value="tRNA-synt_1_cat_dom"/>
</dbReference>
<reference evidence="14 15" key="1">
    <citation type="submission" date="2017-09" db="EMBL/GenBank/DDBJ databases">
        <title>Genomics of the genus Arcobacter.</title>
        <authorList>
            <person name="Perez-Cataluna A."/>
            <person name="Figueras M.J."/>
            <person name="Salas-Masso N."/>
        </authorList>
    </citation>
    <scope>NUCLEOTIDE SEQUENCE [LARGE SCALE GENOMIC DNA]</scope>
    <source>
        <strain evidence="14 15">CECT 7386</strain>
    </source>
</reference>
<feature type="binding site" evidence="12">
    <location>
        <position position="210"/>
    </location>
    <ligand>
        <name>Zn(2+)</name>
        <dbReference type="ChEBI" id="CHEBI:29105"/>
    </ligand>
</feature>
<evidence type="ECO:0000256" key="1">
    <source>
        <dbReference type="ARBA" id="ARBA00004496"/>
    </source>
</evidence>
<dbReference type="CDD" id="cd00672">
    <property type="entry name" value="CysRS_core"/>
    <property type="match status" value="1"/>
</dbReference>
<dbReference type="EMBL" id="NXID01000064">
    <property type="protein sequence ID" value="RXK13675.1"/>
    <property type="molecule type" value="Genomic_DNA"/>
</dbReference>
<organism evidence="14 15">
    <name type="scientific">Malaciobacter mytili LMG 24559</name>
    <dbReference type="NCBI Taxonomy" id="1032238"/>
    <lineage>
        <taxon>Bacteria</taxon>
        <taxon>Pseudomonadati</taxon>
        <taxon>Campylobacterota</taxon>
        <taxon>Epsilonproteobacteria</taxon>
        <taxon>Campylobacterales</taxon>
        <taxon>Arcobacteraceae</taxon>
        <taxon>Malaciobacter</taxon>
    </lineage>
</organism>
<comment type="caution">
    <text evidence="14">The sequence shown here is derived from an EMBL/GenBank/DDBJ whole genome shotgun (WGS) entry which is preliminary data.</text>
</comment>
<dbReference type="GO" id="GO:0004817">
    <property type="term" value="F:cysteine-tRNA ligase activity"/>
    <property type="evidence" value="ECO:0007669"/>
    <property type="project" value="UniProtKB-UniRule"/>
</dbReference>
<feature type="short sequence motif" description="'KMSKS' region" evidence="12">
    <location>
        <begin position="272"/>
        <end position="276"/>
    </location>
</feature>
<feature type="binding site" evidence="12">
    <location>
        <position position="275"/>
    </location>
    <ligand>
        <name>ATP</name>
        <dbReference type="ChEBI" id="CHEBI:30616"/>
    </ligand>
</feature>
<dbReference type="RefSeq" id="WP_114842791.1">
    <property type="nucleotide sequence ID" value="NZ_CP031219.1"/>
</dbReference>
<sequence length="468" mass="53859">MKKLHLFDSVKKEKVVFQPIKDNDVKVYVCGPTVYDDAHLGHARSAIAFDLLHRVLKANNYNVTMTKNFTDIDDKIIKKMNETNNSLEEITNHYINSYKKDMNSLNILENTLEPKATQNLDVMIDMINNLQTKDIAYNTSDGVYFDTSKDENYGTISHRASDENSQARVEVNDEKRNQKDFALWKFQKEPNEVAYEAPFGKGRPGWHIECSAMIDKHLAYKNSEYAIDIHGGGADLLFPHHENEAAQTRCSSNQHLAKYWMHNGFVNIDGEKMSKSLGNSFFLKDVLKSYAGEVVRFYLLSAHYRANFNFNEEDLISSKKRLDKLYRVKKRVYALGKSVVNKEFKEELMNALNDDLNTAKAISIIDEMITKANDTLTNEPKNKNFKKELVANLEFIEEILGVATLDAYEYFQFGISPEQKQNIEALIKKRVEAKQNKQFDEADNIREELQQLGISIMDTVNGVVWEKL</sequence>
<dbReference type="Proteomes" id="UP000290092">
    <property type="component" value="Unassembled WGS sequence"/>
</dbReference>
<evidence type="ECO:0000256" key="6">
    <source>
        <dbReference type="ARBA" id="ARBA00022723"/>
    </source>
</evidence>
<evidence type="ECO:0000256" key="2">
    <source>
        <dbReference type="ARBA" id="ARBA00005594"/>
    </source>
</evidence>
<dbReference type="Pfam" id="PF01406">
    <property type="entry name" value="tRNA-synt_1e"/>
    <property type="match status" value="1"/>
</dbReference>
<keyword evidence="4 12" id="KW-0963">Cytoplasm</keyword>
<evidence type="ECO:0000313" key="14">
    <source>
        <dbReference type="EMBL" id="RXK13675.1"/>
    </source>
</evidence>
<evidence type="ECO:0000256" key="10">
    <source>
        <dbReference type="ARBA" id="ARBA00022917"/>
    </source>
</evidence>
<feature type="binding site" evidence="12">
    <location>
        <position position="244"/>
    </location>
    <ligand>
        <name>Zn(2+)</name>
        <dbReference type="ChEBI" id="CHEBI:29105"/>
    </ligand>
</feature>
<dbReference type="InterPro" id="IPR024909">
    <property type="entry name" value="Cys-tRNA/MSH_ligase"/>
</dbReference>
<dbReference type="GO" id="GO:0006423">
    <property type="term" value="P:cysteinyl-tRNA aminoacylation"/>
    <property type="evidence" value="ECO:0007669"/>
    <property type="project" value="UniProtKB-UniRule"/>
</dbReference>
<evidence type="ECO:0000256" key="8">
    <source>
        <dbReference type="ARBA" id="ARBA00022833"/>
    </source>
</evidence>
<keyword evidence="6 12" id="KW-0479">Metal-binding</keyword>
<comment type="similarity">
    <text evidence="2 12">Belongs to the class-I aminoacyl-tRNA synthetase family.</text>
</comment>
<evidence type="ECO:0000256" key="4">
    <source>
        <dbReference type="ARBA" id="ARBA00022490"/>
    </source>
</evidence>
<dbReference type="InterPro" id="IPR015273">
    <property type="entry name" value="Cys-tRNA-synt_Ia_DALR"/>
</dbReference>
<dbReference type="AlphaFoldDB" id="A0AAX2AC72"/>
<evidence type="ECO:0000256" key="7">
    <source>
        <dbReference type="ARBA" id="ARBA00022741"/>
    </source>
</evidence>
<dbReference type="Pfam" id="PF09190">
    <property type="entry name" value="DALR_2"/>
    <property type="match status" value="1"/>
</dbReference>
<keyword evidence="10 12" id="KW-0648">Protein biosynthesis</keyword>
<dbReference type="PANTHER" id="PTHR10890">
    <property type="entry name" value="CYSTEINYL-TRNA SYNTHETASE"/>
    <property type="match status" value="1"/>
</dbReference>
<name>A0AAX2AC72_9BACT</name>
<dbReference type="Pfam" id="PF23493">
    <property type="entry name" value="CysS_C"/>
    <property type="match status" value="1"/>
</dbReference>
<evidence type="ECO:0000256" key="12">
    <source>
        <dbReference type="HAMAP-Rule" id="MF_00041"/>
    </source>
</evidence>
<comment type="subcellular location">
    <subcellularLocation>
        <location evidence="1 12">Cytoplasm</location>
    </subcellularLocation>
</comment>
<dbReference type="InterPro" id="IPR014729">
    <property type="entry name" value="Rossmann-like_a/b/a_fold"/>
</dbReference>
<dbReference type="GO" id="GO:0008270">
    <property type="term" value="F:zinc ion binding"/>
    <property type="evidence" value="ECO:0007669"/>
    <property type="project" value="UniProtKB-UniRule"/>
</dbReference>
<proteinExistence type="inferred from homology"/>
<keyword evidence="8 12" id="KW-0862">Zinc</keyword>
<dbReference type="InterPro" id="IPR056411">
    <property type="entry name" value="CysS_C"/>
</dbReference>